<dbReference type="SUPFAM" id="SSF52540">
    <property type="entry name" value="P-loop containing nucleoside triphosphate hydrolases"/>
    <property type="match status" value="1"/>
</dbReference>
<evidence type="ECO:0000256" key="4">
    <source>
        <dbReference type="SAM" id="MobiDB-lite"/>
    </source>
</evidence>
<dbReference type="InterPro" id="IPR001611">
    <property type="entry name" value="Leu-rich_rpt"/>
</dbReference>
<dbReference type="SMART" id="SM00365">
    <property type="entry name" value="LRR_SD22"/>
    <property type="match status" value="4"/>
</dbReference>
<evidence type="ECO:0000313" key="6">
    <source>
        <dbReference type="Proteomes" id="UP000770717"/>
    </source>
</evidence>
<dbReference type="OrthoDB" id="266138at2759"/>
<dbReference type="PANTHER" id="PTHR46652:SF7">
    <property type="entry name" value="LEUCINE-RICH REPEAT AND IQ DOMAIN-CONTAINING PROTEIN 1"/>
    <property type="match status" value="1"/>
</dbReference>
<keyword evidence="3" id="KW-0175">Coiled coil</keyword>
<feature type="compositionally biased region" description="Basic and acidic residues" evidence="4">
    <location>
        <begin position="328"/>
        <end position="337"/>
    </location>
</feature>
<dbReference type="InterPro" id="IPR050836">
    <property type="entry name" value="SDS22/Internalin_LRR"/>
</dbReference>
<name>A0A8J6KG64_ELECQ</name>
<dbReference type="Gene3D" id="3.80.10.10">
    <property type="entry name" value="Ribonuclease Inhibitor"/>
    <property type="match status" value="2"/>
</dbReference>
<feature type="compositionally biased region" description="Polar residues" evidence="4">
    <location>
        <begin position="1191"/>
        <end position="1201"/>
    </location>
</feature>
<reference evidence="5" key="1">
    <citation type="thesis" date="2020" institute="ProQuest LLC" country="789 East Eisenhower Parkway, Ann Arbor, MI, USA">
        <title>Comparative Genomics and Chromosome Evolution.</title>
        <authorList>
            <person name="Mudd A.B."/>
        </authorList>
    </citation>
    <scope>NUCLEOTIDE SEQUENCE</scope>
    <source>
        <strain evidence="5">HN-11 Male</strain>
        <tissue evidence="5">Kidney and liver</tissue>
    </source>
</reference>
<dbReference type="EMBL" id="WNTK01000002">
    <property type="protein sequence ID" value="KAG9490445.1"/>
    <property type="molecule type" value="Genomic_DNA"/>
</dbReference>
<evidence type="ECO:0000313" key="5">
    <source>
        <dbReference type="EMBL" id="KAG9490445.1"/>
    </source>
</evidence>
<dbReference type="SMART" id="SM00015">
    <property type="entry name" value="IQ"/>
    <property type="match status" value="4"/>
</dbReference>
<feature type="compositionally biased region" description="Basic and acidic residues" evidence="4">
    <location>
        <begin position="1206"/>
        <end position="1220"/>
    </location>
</feature>
<evidence type="ECO:0008006" key="7">
    <source>
        <dbReference type="Google" id="ProtNLM"/>
    </source>
</evidence>
<dbReference type="Gene3D" id="1.20.5.190">
    <property type="match status" value="1"/>
</dbReference>
<organism evidence="5 6">
    <name type="scientific">Eleutherodactylus coqui</name>
    <name type="common">Puerto Rican coqui</name>
    <dbReference type="NCBI Taxonomy" id="57060"/>
    <lineage>
        <taxon>Eukaryota</taxon>
        <taxon>Metazoa</taxon>
        <taxon>Chordata</taxon>
        <taxon>Craniata</taxon>
        <taxon>Vertebrata</taxon>
        <taxon>Euteleostomi</taxon>
        <taxon>Amphibia</taxon>
        <taxon>Batrachia</taxon>
        <taxon>Anura</taxon>
        <taxon>Neobatrachia</taxon>
        <taxon>Hyloidea</taxon>
        <taxon>Eleutherodactylidae</taxon>
        <taxon>Eleutherodactylinae</taxon>
        <taxon>Eleutherodactylus</taxon>
        <taxon>Eleutherodactylus</taxon>
    </lineage>
</organism>
<dbReference type="PANTHER" id="PTHR46652">
    <property type="entry name" value="LEUCINE-RICH REPEAT AND IQ DOMAIN-CONTAINING PROTEIN 1-RELATED"/>
    <property type="match status" value="1"/>
</dbReference>
<dbReference type="InterPro" id="IPR027417">
    <property type="entry name" value="P-loop_NTPase"/>
</dbReference>
<evidence type="ECO:0000256" key="3">
    <source>
        <dbReference type="SAM" id="Coils"/>
    </source>
</evidence>
<dbReference type="InterPro" id="IPR000048">
    <property type="entry name" value="IQ_motif_EF-hand-BS"/>
</dbReference>
<feature type="coiled-coil region" evidence="3">
    <location>
        <begin position="124"/>
        <end position="170"/>
    </location>
</feature>
<evidence type="ECO:0000256" key="2">
    <source>
        <dbReference type="ARBA" id="ARBA00022737"/>
    </source>
</evidence>
<keyword evidence="6" id="KW-1185">Reference proteome</keyword>
<feature type="region of interest" description="Disordered" evidence="4">
    <location>
        <begin position="275"/>
        <end position="300"/>
    </location>
</feature>
<keyword evidence="2" id="KW-0677">Repeat</keyword>
<dbReference type="InterPro" id="IPR032675">
    <property type="entry name" value="LRR_dom_sf"/>
</dbReference>
<dbReference type="PROSITE" id="PS51450">
    <property type="entry name" value="LRR"/>
    <property type="match status" value="3"/>
</dbReference>
<comment type="caution">
    <text evidence="5">The sequence shown here is derived from an EMBL/GenBank/DDBJ whole genome shotgun (WGS) entry which is preliminary data.</text>
</comment>
<gene>
    <name evidence="5" type="ORF">GDO78_006014</name>
</gene>
<feature type="non-terminal residue" evidence="5">
    <location>
        <position position="1242"/>
    </location>
</feature>
<dbReference type="AlphaFoldDB" id="A0A8J6KG64"/>
<sequence>AVEEFPESVLSFLQLIKQRSESAEKLILQDLDSTDSWTVQSKDHPNVDSDYFAQLASMNNEEPEAFKKRVLADLEEEDRKDLLSFKNTNIENVDDRKEDAEPADKLDGTDEVINLCYNEVEESCRQKVQQWEKEEEKREELNRAALNARKAVLEEEMKEQDKKRKNWKKEFDKELLRLNILQQNRIDKIEADLLFERKAFEEQKANAKKCLEELQCRAAVRIQAAFRAHKVYQMHAPILKQKKEERKIKRELQHKMDMERKELEEKIKIKLEEKRRKDEEKKQNEEVTKRRMEEAQRKEILEQEMRQQEYEKKKNAEKIRLEKAKLLKEQEKSKQEKNSPIYSSKNESPAEEGQPKGELDLTLKMAEKTVMKEDEKVTMLTLHDLPGCSLSTLSKCVKLQFLSLRRCGLTTLDGLSNCKALQYIDVQENCISIINCEGLKNLSVLLLNKNQIPSIHGIEECENLMNLELSFNLITRIAGLESLKNLQRLVLDHNQVISTKALETTPLLTYLDCSYNYLSELEGIQNCGLMQILKLQGNNLSEIPILDNHVLMRELYLDDNNLISLTDLSSCWLPLLQVFSISQNSIIHLPPFNTFISLEELNLSSNCLSELKTMSLWLEGCALLRKLSISKNPFLQESNWRLTLQKTLPALRYLNDEELKSEDKIFYKAPSGSFMAFCQHQSSKFSKLWHVVNGEERVPSSLQKLKVYCNTLKEILQLSNVYRYAHEYGNIEDAEREDPEIPRDCVSQLDFGRSQHSSHIINGSHEDECEATKQITFQEAQSLFECSFVNAEQPNQANRGSLKNIPQISTRKGIEEHSREVAAVHIQAQWRGYVIRRDIRYYAKLHEAASIIQSAWHHYNSRKKYLHKKSTGSKTSEVKQHAATVIQAAWKGFFLRKKLAAAFAGIDREELEDHFEEVNLDEFTFDDTVFEKGWSVDSTLPHSEALHLFSKPERPKKYGPEEDQECSSPWFPQEAWAGSESSVLNRRHRHKKDTNQTKKWLEKQNLSHVYSMKSNTDVSFKLEKEEKISQEWGFKEASTAQLMLKRAQKMKCKQAKHKKMLDPAVRLALFKNNENKHAPVMPPKKAQPIKIEYFRGKEEELCHLRELPSEPLARSRELTYQWLHTQCGDVNLTNSPMSKRFLPELKHDVLNGGRVQLVTNDPLSKEADDLDLLSVKSGSIFSQNREEKVRTGSSGTSSNRNVFVPEKNDYGPQRKERISFRDNPMQFSTGWGGGKKKGKVIK</sequence>
<keyword evidence="1" id="KW-0433">Leucine-rich repeat</keyword>
<dbReference type="PROSITE" id="PS50096">
    <property type="entry name" value="IQ"/>
    <property type="match status" value="3"/>
</dbReference>
<accession>A0A8J6KG64</accession>
<protein>
    <recommendedName>
        <fullName evidence="7">Leucine rich repeats and IQ motif containing 1</fullName>
    </recommendedName>
</protein>
<feature type="region of interest" description="Disordered" evidence="4">
    <location>
        <begin position="328"/>
        <end position="358"/>
    </location>
</feature>
<feature type="region of interest" description="Disordered" evidence="4">
    <location>
        <begin position="1183"/>
        <end position="1242"/>
    </location>
</feature>
<dbReference type="Pfam" id="PF00612">
    <property type="entry name" value="IQ"/>
    <property type="match status" value="2"/>
</dbReference>
<evidence type="ECO:0000256" key="1">
    <source>
        <dbReference type="ARBA" id="ARBA00022614"/>
    </source>
</evidence>
<proteinExistence type="predicted"/>
<dbReference type="Proteomes" id="UP000770717">
    <property type="component" value="Unassembled WGS sequence"/>
</dbReference>
<dbReference type="CDD" id="cd23767">
    <property type="entry name" value="IQCD"/>
    <property type="match status" value="2"/>
</dbReference>
<dbReference type="SUPFAM" id="SSF52058">
    <property type="entry name" value="L domain-like"/>
    <property type="match status" value="1"/>
</dbReference>
<feature type="compositionally biased region" description="Polar residues" evidence="4">
    <location>
        <begin position="338"/>
        <end position="347"/>
    </location>
</feature>